<dbReference type="GO" id="GO:0015562">
    <property type="term" value="F:efflux transmembrane transporter activity"/>
    <property type="evidence" value="ECO:0007669"/>
    <property type="project" value="InterPro"/>
</dbReference>
<keyword evidence="2" id="KW-0204">Cytolysis</keyword>
<gene>
    <name evidence="3" type="ORF">E8K88_00115</name>
</gene>
<dbReference type="OrthoDB" id="8553524at2"/>
<keyword evidence="4" id="KW-1185">Reference proteome</keyword>
<reference evidence="3 4" key="1">
    <citation type="submission" date="2019-04" db="EMBL/GenBank/DDBJ databases">
        <title>Lampropedia sp YIM MLB12 draf genome.</title>
        <authorList>
            <person name="Wang Y.-X."/>
        </authorList>
    </citation>
    <scope>NUCLEOTIDE SEQUENCE [LARGE SCALE GENOMIC DNA]</scope>
    <source>
        <strain evidence="3 4">YIM MLB12</strain>
    </source>
</reference>
<keyword evidence="2" id="KW-0813">Transport</keyword>
<comment type="function">
    <text evidence="2">CyaE is necessary for transport of calmodulin-sensitive adenylate cyclase-hemolysin (cyclolysin).</text>
</comment>
<evidence type="ECO:0000256" key="1">
    <source>
        <dbReference type="ARBA" id="ARBA00007613"/>
    </source>
</evidence>
<comment type="subcellular location">
    <subcellularLocation>
        <location evidence="2">Cell outer membrane</location>
        <topology evidence="2">Peripheral membrane protein</topology>
    </subcellularLocation>
</comment>
<dbReference type="InterPro" id="IPR010131">
    <property type="entry name" value="MdtP/NodT-like"/>
</dbReference>
<dbReference type="Gene3D" id="1.20.1600.10">
    <property type="entry name" value="Outer membrane efflux proteins (OEP)"/>
    <property type="match status" value="1"/>
</dbReference>
<protein>
    <recommendedName>
        <fullName evidence="2">Protein CyaE</fullName>
    </recommendedName>
</protein>
<dbReference type="AlphaFoldDB" id="A0A4V3YXS6"/>
<dbReference type="PANTHER" id="PTHR30203">
    <property type="entry name" value="OUTER MEMBRANE CATION EFFLUX PROTEIN"/>
    <property type="match status" value="1"/>
</dbReference>
<name>A0A4V3YXS6_9BURK</name>
<organism evidence="3 4">
    <name type="scientific">Lampropedia aestuarii</name>
    <dbReference type="NCBI Taxonomy" id="2562762"/>
    <lineage>
        <taxon>Bacteria</taxon>
        <taxon>Pseudomonadati</taxon>
        <taxon>Pseudomonadota</taxon>
        <taxon>Betaproteobacteria</taxon>
        <taxon>Burkholderiales</taxon>
        <taxon>Comamonadaceae</taxon>
        <taxon>Lampropedia</taxon>
    </lineage>
</organism>
<dbReference type="GO" id="GO:0031640">
    <property type="term" value="P:killing of cells of another organism"/>
    <property type="evidence" value="ECO:0007669"/>
    <property type="project" value="UniProtKB-KW"/>
</dbReference>
<dbReference type="EMBL" id="SSWX01000001">
    <property type="protein sequence ID" value="THJ36352.1"/>
    <property type="molecule type" value="Genomic_DNA"/>
</dbReference>
<keyword evidence="2" id="KW-0472">Membrane</keyword>
<dbReference type="InterPro" id="IPR028351">
    <property type="entry name" value="CyaE"/>
</dbReference>
<evidence type="ECO:0000313" key="3">
    <source>
        <dbReference type="EMBL" id="THJ36352.1"/>
    </source>
</evidence>
<dbReference type="PANTHER" id="PTHR30203:SF29">
    <property type="entry name" value="PROTEIN CYAE"/>
    <property type="match status" value="1"/>
</dbReference>
<dbReference type="InterPro" id="IPR003423">
    <property type="entry name" value="OMP_efflux"/>
</dbReference>
<keyword evidence="2" id="KW-0998">Cell outer membrane</keyword>
<accession>A0A4V3YXS6</accession>
<dbReference type="GO" id="GO:0009279">
    <property type="term" value="C:cell outer membrane"/>
    <property type="evidence" value="ECO:0007669"/>
    <property type="project" value="UniProtKB-SubCell"/>
</dbReference>
<dbReference type="SUPFAM" id="SSF56954">
    <property type="entry name" value="Outer membrane efflux proteins (OEP)"/>
    <property type="match status" value="1"/>
</dbReference>
<sequence>MKRIMHSTPPTNTTGLGIKPKLTTAGKCVALLACAQLLSACVSNTLDRYAPPSPNEAWRPAADSPWQGEVPSLKIPAEQRGPSFAIPALPNQLPRLAPVEPDTRFEQSAPLNLAQLIDIAQRENKETKQAWNRAREAALTVGEVESLWLPNLSVNVLSGYQRRRTPVTLPLGMGETTVHSNVHGTIPALTLNWLLFDFGLREAALDGAQYVSLGANILFNASHQKVIRDVTSHYYSYNAARARTELARKTQLNHEAVMQAVQERMDAGVATRVDLALAQQANAQGKLHLVTSEGLERNAYLALVGSLGLAPTSIVPIAPTPDVTLPAANDPITEQRLQDVLSERADIAAAYAAVRAAEAAERVAEAAFRPKVFMAGSLAHTSSRLDVGNLPTLSPQGSSTGVLVGITMPLFDGGLRSSERAKAQVRVEQAQEALQQLRDLAIREVAGAETVLNTALQSYEAATELVATATVAYDAAFESYQHGLVSIQLATMAASQLNIALQAQLDARYAALTAAANLAFVMGDMVAAQDQWLPPTQ</sequence>
<proteinExistence type="inferred from homology"/>
<keyword evidence="2" id="KW-0354">Hemolysis</keyword>
<comment type="similarity">
    <text evidence="1 2">Belongs to the outer membrane factor (OMF) (TC 1.B.17) family.</text>
</comment>
<comment type="caution">
    <text evidence="3">The sequence shown here is derived from an EMBL/GenBank/DDBJ whole genome shotgun (WGS) entry which is preliminary data.</text>
</comment>
<evidence type="ECO:0000256" key="2">
    <source>
        <dbReference type="PIRNR" id="PIRNR001892"/>
    </source>
</evidence>
<dbReference type="Pfam" id="PF02321">
    <property type="entry name" value="OEP"/>
    <property type="match status" value="2"/>
</dbReference>
<evidence type="ECO:0000313" key="4">
    <source>
        <dbReference type="Proteomes" id="UP000306236"/>
    </source>
</evidence>
<dbReference type="Proteomes" id="UP000306236">
    <property type="component" value="Unassembled WGS sequence"/>
</dbReference>
<dbReference type="PIRSF" id="PIRSF001892">
    <property type="entry name" value="CyaE"/>
    <property type="match status" value="1"/>
</dbReference>